<evidence type="ECO:0000313" key="3">
    <source>
        <dbReference type="Proteomes" id="UP000187209"/>
    </source>
</evidence>
<accession>A0A1R2ANW7</accession>
<organism evidence="2 3">
    <name type="scientific">Stentor coeruleus</name>
    <dbReference type="NCBI Taxonomy" id="5963"/>
    <lineage>
        <taxon>Eukaryota</taxon>
        <taxon>Sar</taxon>
        <taxon>Alveolata</taxon>
        <taxon>Ciliophora</taxon>
        <taxon>Postciliodesmatophora</taxon>
        <taxon>Heterotrichea</taxon>
        <taxon>Heterotrichida</taxon>
        <taxon>Stentoridae</taxon>
        <taxon>Stentor</taxon>
    </lineage>
</organism>
<keyword evidence="3" id="KW-1185">Reference proteome</keyword>
<reference evidence="2 3" key="1">
    <citation type="submission" date="2016-11" db="EMBL/GenBank/DDBJ databases">
        <title>The macronuclear genome of Stentor coeruleus: a giant cell with tiny introns.</title>
        <authorList>
            <person name="Slabodnick M."/>
            <person name="Ruby J.G."/>
            <person name="Reiff S.B."/>
            <person name="Swart E.C."/>
            <person name="Gosai S."/>
            <person name="Prabakaran S."/>
            <person name="Witkowska E."/>
            <person name="Larue G.E."/>
            <person name="Fisher S."/>
            <person name="Freeman R.M."/>
            <person name="Gunawardena J."/>
            <person name="Chu W."/>
            <person name="Stover N.A."/>
            <person name="Gregory B.D."/>
            <person name="Nowacki M."/>
            <person name="Derisi J."/>
            <person name="Roy S.W."/>
            <person name="Marshall W.F."/>
            <person name="Sood P."/>
        </authorList>
    </citation>
    <scope>NUCLEOTIDE SEQUENCE [LARGE SCALE GENOMIC DNA]</scope>
    <source>
        <strain evidence="2">WM001</strain>
    </source>
</reference>
<dbReference type="AlphaFoldDB" id="A0A1R2ANW7"/>
<name>A0A1R2ANW7_9CILI</name>
<dbReference type="Proteomes" id="UP000187209">
    <property type="component" value="Unassembled WGS sequence"/>
</dbReference>
<gene>
    <name evidence="2" type="ORF">SteCoe_37042</name>
</gene>
<proteinExistence type="predicted"/>
<comment type="caution">
    <text evidence="2">The sequence shown here is derived from an EMBL/GenBank/DDBJ whole genome shotgun (WGS) entry which is preliminary data.</text>
</comment>
<feature type="region of interest" description="Disordered" evidence="1">
    <location>
        <begin position="196"/>
        <end position="223"/>
    </location>
</feature>
<evidence type="ECO:0000313" key="2">
    <source>
        <dbReference type="EMBL" id="OMJ66204.1"/>
    </source>
</evidence>
<dbReference type="OrthoDB" id="313506at2759"/>
<protein>
    <submittedName>
        <fullName evidence="2">Uncharacterized protein</fullName>
    </submittedName>
</protein>
<dbReference type="EMBL" id="MPUH01001788">
    <property type="protein sequence ID" value="OMJ66204.1"/>
    <property type="molecule type" value="Genomic_DNA"/>
</dbReference>
<evidence type="ECO:0000256" key="1">
    <source>
        <dbReference type="SAM" id="MobiDB-lite"/>
    </source>
</evidence>
<sequence length="326" mass="36838">MASSNSSNKGAELLNISIDLGNGLSDVLKIFEHDDLRLTIREFYIKNDISNDGTEEILLQKVHRLIAEVLEEHKLIDMALAARPLMSASPCKNFGEKLYQKSMQEKDRILVKNQMKRINSAKEIQESVIGRPKVNSNSMKIINKTNSKACSLRTRSSQKSNSFSETTIKYDKQSENGVRKCVSRLEIYYQESVDRRNRSETMNTTARDSESPIKGSVFKSKSPLLSKTPSKRIITCKDQKLSNSRGERKNFSLDIDKETSKKVFKPVVGGSIGKDINYASSTNDMVKTQKNVLNPNFYQYQTPVKPSSKSFTARNEVKSKSMVKIS</sequence>